<gene>
    <name evidence="2" type="ORF">M9Y10_017957</name>
</gene>
<dbReference type="EMBL" id="JAPFFF010000023">
    <property type="protein sequence ID" value="KAK8852960.1"/>
    <property type="molecule type" value="Genomic_DNA"/>
</dbReference>
<sequence>MNQNIETISRETQDRISKLRLKRRNFIKNFKYEDAIKMDEEIDSQRQTSIEESITVILKEFTEIIEPYVHKSYERQMKYEKEKQESIDEHKRKYHFYFQDLQRQQLDALSVIERKLQDNRMRENERTVPEQTNLLELSKKAAMTGDYQKALELRYNSRMIAQKSLIERQAKLDEEFFQQRDELLNSQRSALQTMASKFKQGFEQFDSKLQKKIANNNQNRNNQLISYYQKSLSKLTSLTKSSNIRQHERELQKILFSTLDYYHFEYPQIPTSISQPSLSTTKKSKTAISSSKTQPRLANRRNY</sequence>
<comment type="caution">
    <text evidence="2">The sequence shown here is derived from an EMBL/GenBank/DDBJ whole genome shotgun (WGS) entry which is preliminary data.</text>
</comment>
<reference evidence="2 3" key="1">
    <citation type="submission" date="2024-04" db="EMBL/GenBank/DDBJ databases">
        <title>Tritrichomonas musculus Genome.</title>
        <authorList>
            <person name="Alves-Ferreira E."/>
            <person name="Grigg M."/>
            <person name="Lorenzi H."/>
            <person name="Galac M."/>
        </authorList>
    </citation>
    <scope>NUCLEOTIDE SEQUENCE [LARGE SCALE GENOMIC DNA]</scope>
    <source>
        <strain evidence="2 3">EAF2021</strain>
    </source>
</reference>
<feature type="region of interest" description="Disordered" evidence="1">
    <location>
        <begin position="273"/>
        <end position="303"/>
    </location>
</feature>
<keyword evidence="3" id="KW-1185">Reference proteome</keyword>
<evidence type="ECO:0000313" key="3">
    <source>
        <dbReference type="Proteomes" id="UP001470230"/>
    </source>
</evidence>
<proteinExistence type="predicted"/>
<organism evidence="2 3">
    <name type="scientific">Tritrichomonas musculus</name>
    <dbReference type="NCBI Taxonomy" id="1915356"/>
    <lineage>
        <taxon>Eukaryota</taxon>
        <taxon>Metamonada</taxon>
        <taxon>Parabasalia</taxon>
        <taxon>Tritrichomonadida</taxon>
        <taxon>Tritrichomonadidae</taxon>
        <taxon>Tritrichomonas</taxon>
    </lineage>
</organism>
<evidence type="ECO:0000256" key="1">
    <source>
        <dbReference type="SAM" id="MobiDB-lite"/>
    </source>
</evidence>
<protein>
    <submittedName>
        <fullName evidence="2">Uncharacterized protein</fullName>
    </submittedName>
</protein>
<evidence type="ECO:0000313" key="2">
    <source>
        <dbReference type="EMBL" id="KAK8852960.1"/>
    </source>
</evidence>
<accession>A0ABR2HUZ6</accession>
<dbReference type="Proteomes" id="UP001470230">
    <property type="component" value="Unassembled WGS sequence"/>
</dbReference>
<name>A0ABR2HUZ6_9EUKA</name>
<feature type="compositionally biased region" description="Low complexity" evidence="1">
    <location>
        <begin position="277"/>
        <end position="293"/>
    </location>
</feature>